<evidence type="ECO:0000256" key="1">
    <source>
        <dbReference type="ARBA" id="ARBA00001462"/>
    </source>
</evidence>
<dbReference type="Gene3D" id="3.20.20.80">
    <property type="entry name" value="Glycosidases"/>
    <property type="match status" value="1"/>
</dbReference>
<dbReference type="RefSeq" id="WP_131900132.1">
    <property type="nucleotide sequence ID" value="NZ_SMKZ01000053.1"/>
</dbReference>
<dbReference type="GO" id="GO:0046556">
    <property type="term" value="F:alpha-L-arabinofuranosidase activity"/>
    <property type="evidence" value="ECO:0007669"/>
    <property type="project" value="UniProtKB-EC"/>
</dbReference>
<comment type="subunit">
    <text evidence="3">Homohexamer; trimer of dimers.</text>
</comment>
<dbReference type="Pfam" id="PF22848">
    <property type="entry name" value="ASD1_dom"/>
    <property type="match status" value="1"/>
</dbReference>
<evidence type="ECO:0000313" key="10">
    <source>
        <dbReference type="Proteomes" id="UP000294739"/>
    </source>
</evidence>
<keyword evidence="6" id="KW-0119">Carbohydrate metabolism</keyword>
<dbReference type="InterPro" id="IPR017853">
    <property type="entry name" value="GH"/>
</dbReference>
<evidence type="ECO:0000256" key="5">
    <source>
        <dbReference type="ARBA" id="ARBA00022801"/>
    </source>
</evidence>
<dbReference type="OrthoDB" id="9758333at2"/>
<keyword evidence="10" id="KW-1185">Reference proteome</keyword>
<evidence type="ECO:0000256" key="6">
    <source>
        <dbReference type="ARBA" id="ARBA00023277"/>
    </source>
</evidence>
<dbReference type="Proteomes" id="UP000294739">
    <property type="component" value="Unassembled WGS sequence"/>
</dbReference>
<proteinExistence type="inferred from homology"/>
<dbReference type="GO" id="GO:0000272">
    <property type="term" value="P:polysaccharide catabolic process"/>
    <property type="evidence" value="ECO:0007669"/>
    <property type="project" value="TreeGrafter"/>
</dbReference>
<keyword evidence="7" id="KW-0326">Glycosidase</keyword>
<evidence type="ECO:0000256" key="2">
    <source>
        <dbReference type="ARBA" id="ARBA00007186"/>
    </source>
</evidence>
<evidence type="ECO:0000256" key="3">
    <source>
        <dbReference type="ARBA" id="ARBA00011165"/>
    </source>
</evidence>
<feature type="domain" description="Alpha-L-arabinofuranosidase C-terminal" evidence="8">
    <location>
        <begin position="292"/>
        <end position="487"/>
    </location>
</feature>
<dbReference type="AlphaFoldDB" id="A0A4R5CLU3"/>
<dbReference type="PANTHER" id="PTHR43576">
    <property type="entry name" value="ALPHA-L-ARABINOFURANOSIDASE C-RELATED"/>
    <property type="match status" value="1"/>
</dbReference>
<comment type="similarity">
    <text evidence="2">Belongs to the glycosyl hydrolase 51 family.</text>
</comment>
<gene>
    <name evidence="9" type="ORF">E1269_26165</name>
</gene>
<dbReference type="InParanoid" id="A0A4R5CLU3"/>
<dbReference type="InterPro" id="IPR055235">
    <property type="entry name" value="ASD1_cat"/>
</dbReference>
<dbReference type="InterPro" id="IPR013780">
    <property type="entry name" value="Glyco_hydro_b"/>
</dbReference>
<evidence type="ECO:0000256" key="4">
    <source>
        <dbReference type="ARBA" id="ARBA00012670"/>
    </source>
</evidence>
<comment type="caution">
    <text evidence="9">The sequence shown here is derived from an EMBL/GenBank/DDBJ whole genome shotgun (WGS) entry which is preliminary data.</text>
</comment>
<evidence type="ECO:0000256" key="7">
    <source>
        <dbReference type="ARBA" id="ARBA00023295"/>
    </source>
</evidence>
<dbReference type="PANTHER" id="PTHR43576:SF3">
    <property type="entry name" value="ALPHA-L-ARABINOFURANOSIDASE C"/>
    <property type="match status" value="1"/>
</dbReference>
<reference evidence="9 10" key="1">
    <citation type="submission" date="2019-03" db="EMBL/GenBank/DDBJ databases">
        <title>Draft genome sequences of novel Actinobacteria.</title>
        <authorList>
            <person name="Sahin N."/>
            <person name="Ay H."/>
            <person name="Saygin H."/>
        </authorList>
    </citation>
    <scope>NUCLEOTIDE SEQUENCE [LARGE SCALE GENOMIC DNA]</scope>
    <source>
        <strain evidence="9 10">5K138</strain>
    </source>
</reference>
<evidence type="ECO:0000313" key="9">
    <source>
        <dbReference type="EMBL" id="TDE00200.1"/>
    </source>
</evidence>
<accession>A0A4R5CLU3</accession>
<dbReference type="SMART" id="SM00813">
    <property type="entry name" value="Alpha-L-AF_C"/>
    <property type="match status" value="1"/>
</dbReference>
<organism evidence="9 10">
    <name type="scientific">Jiangella asiatica</name>
    <dbReference type="NCBI Taxonomy" id="2530372"/>
    <lineage>
        <taxon>Bacteria</taxon>
        <taxon>Bacillati</taxon>
        <taxon>Actinomycetota</taxon>
        <taxon>Actinomycetes</taxon>
        <taxon>Jiangellales</taxon>
        <taxon>Jiangellaceae</taxon>
        <taxon>Jiangella</taxon>
    </lineage>
</organism>
<dbReference type="Gene3D" id="2.60.40.1180">
    <property type="entry name" value="Golgi alpha-mannosidase II"/>
    <property type="match status" value="1"/>
</dbReference>
<name>A0A4R5CLU3_9ACTN</name>
<dbReference type="InterPro" id="IPR010720">
    <property type="entry name" value="Alpha-L-AF_C"/>
</dbReference>
<protein>
    <recommendedName>
        <fullName evidence="4">non-reducing end alpha-L-arabinofuranosidase</fullName>
        <ecNumber evidence="4">3.2.1.55</ecNumber>
    </recommendedName>
</protein>
<dbReference type="EC" id="3.2.1.55" evidence="4"/>
<comment type="catalytic activity">
    <reaction evidence="1">
        <text>Hydrolysis of terminal non-reducing alpha-L-arabinofuranoside residues in alpha-L-arabinosides.</text>
        <dbReference type="EC" id="3.2.1.55"/>
    </reaction>
</comment>
<dbReference type="GO" id="GO:0046373">
    <property type="term" value="P:L-arabinose metabolic process"/>
    <property type="evidence" value="ECO:0007669"/>
    <property type="project" value="InterPro"/>
</dbReference>
<dbReference type="SUPFAM" id="SSF51445">
    <property type="entry name" value="(Trans)glycosidases"/>
    <property type="match status" value="1"/>
</dbReference>
<evidence type="ECO:0000259" key="8">
    <source>
        <dbReference type="SMART" id="SM00813"/>
    </source>
</evidence>
<dbReference type="EMBL" id="SMKZ01000053">
    <property type="protein sequence ID" value="TDE00200.1"/>
    <property type="molecule type" value="Genomic_DNA"/>
</dbReference>
<keyword evidence="5" id="KW-0378">Hydrolase</keyword>
<dbReference type="SUPFAM" id="SSF51011">
    <property type="entry name" value="Glycosyl hydrolase domain"/>
    <property type="match status" value="1"/>
</dbReference>
<dbReference type="Pfam" id="PF06964">
    <property type="entry name" value="Alpha-L-AF_C"/>
    <property type="match status" value="1"/>
</dbReference>
<sequence>MKARIEVDLGHPIGAVDPLIYGQFLSRRRWVADGGLHDPKHPDAGSDGIRRQVRDRIARLRPSVIRWPGGCTGTSYWWEAGIGPAQARPRTVDWHFGYDVANDFGTVEFVDFCRSVGAEPHLNFNTATASLRNALDWVEYVNGTGSSPNAELRRRHGRADPLNVRYWQIGNEDWGEWEIGQCSADENAVRAREWAKAIKRIDDGLKLIAVGCWRPEESVEWNAAVLDQAWDQVDYLAVHTYWRFSGRMGEAEYDRIVAAGFIEEDGIRALGGLVDLVARQKGTARRPRLAFTEWNCADTDLRGMSAAWRPEAPQFRLMDALAVAGFLNAMQRQCRLVGLANFAQTINVVGALFVDQDHVVPETVYWPLLMQRENSGPISVPAHVECDGYLLHDHRHLGAVPYLDASATHDERGRRAWISVVNRSRDDEMVTDVVLRDRSPKPAATVIQLAADDPLAQNTPDSPDAVLPRTERVTVDGDLSLSLPPHSYTIVALEY</sequence>